<evidence type="ECO:0000313" key="1">
    <source>
        <dbReference type="EMBL" id="MDN4074315.1"/>
    </source>
</evidence>
<gene>
    <name evidence="1" type="ORF">QYF49_15090</name>
</gene>
<dbReference type="EMBL" id="JAUHLN010000002">
    <property type="protein sequence ID" value="MDN4074315.1"/>
    <property type="molecule type" value="Genomic_DNA"/>
</dbReference>
<name>A0ABT8E8V8_9BACL</name>
<evidence type="ECO:0000313" key="2">
    <source>
        <dbReference type="Proteomes" id="UP001168694"/>
    </source>
</evidence>
<comment type="caution">
    <text evidence="1">The sequence shown here is derived from an EMBL/GenBank/DDBJ whole genome shotgun (WGS) entry which is preliminary data.</text>
</comment>
<keyword evidence="2" id="KW-1185">Reference proteome</keyword>
<dbReference type="Proteomes" id="UP001168694">
    <property type="component" value="Unassembled WGS sequence"/>
</dbReference>
<evidence type="ECO:0008006" key="3">
    <source>
        <dbReference type="Google" id="ProtNLM"/>
    </source>
</evidence>
<protein>
    <recommendedName>
        <fullName evidence="3">Spore coat protein D</fullName>
    </recommendedName>
</protein>
<organism evidence="1 2">
    <name type="scientific">Fictibacillus terranigra</name>
    <dbReference type="NCBI Taxonomy" id="3058424"/>
    <lineage>
        <taxon>Bacteria</taxon>
        <taxon>Bacillati</taxon>
        <taxon>Bacillota</taxon>
        <taxon>Bacilli</taxon>
        <taxon>Bacillales</taxon>
        <taxon>Fictibacillaceae</taxon>
        <taxon>Fictibacillus</taxon>
    </lineage>
</organism>
<reference evidence="1" key="1">
    <citation type="submission" date="2023-06" db="EMBL/GenBank/DDBJ databases">
        <title>Draft Genome Sequences of Representative Paenibacillus Polymyxa, Bacillus cereus, Fictibacillus sp., and Brevibacillus agri Strains Isolated from Amazonian Dark Earth.</title>
        <authorList>
            <person name="Pellegrinetti T.A."/>
            <person name="Cunha I.C.M."/>
            <person name="Chaves M.G."/>
            <person name="Freitas A.S."/>
            <person name="Silva A.V.R."/>
            <person name="Tsai S.M."/>
            <person name="Mendes L.W."/>
        </authorList>
    </citation>
    <scope>NUCLEOTIDE SEQUENCE</scope>
    <source>
        <strain evidence="1">CENA-BCM004</strain>
    </source>
</reference>
<accession>A0ABT8E8V8</accession>
<proteinExistence type="predicted"/>
<sequence>MLPLFDHTHHCSWLDHLKNGDSFGRVTVSVPGVPGVPAVPAVPFTTAPHPPIPLSFSGSYFFPHYSSSYTLPYSSPYSYSISYPFPPWPPSFPGWYNPY</sequence>
<dbReference type="RefSeq" id="WP_290400381.1">
    <property type="nucleotide sequence ID" value="NZ_JAUHLN010000002.1"/>
</dbReference>